<dbReference type="EMBL" id="DF838632">
    <property type="protein sequence ID" value="GAT43126.1"/>
    <property type="molecule type" value="Genomic_DNA"/>
</dbReference>
<organism evidence="2 3">
    <name type="scientific">Mycena chlorophos</name>
    <name type="common">Agaric fungus</name>
    <name type="synonym">Agaricus chlorophos</name>
    <dbReference type="NCBI Taxonomy" id="658473"/>
    <lineage>
        <taxon>Eukaryota</taxon>
        <taxon>Fungi</taxon>
        <taxon>Dikarya</taxon>
        <taxon>Basidiomycota</taxon>
        <taxon>Agaricomycotina</taxon>
        <taxon>Agaricomycetes</taxon>
        <taxon>Agaricomycetidae</taxon>
        <taxon>Agaricales</taxon>
        <taxon>Marasmiineae</taxon>
        <taxon>Mycenaceae</taxon>
        <taxon>Mycena</taxon>
    </lineage>
</organism>
<accession>A0ABQ0KW69</accession>
<protein>
    <recommendedName>
        <fullName evidence="4">C2H2-type domain-containing protein</fullName>
    </recommendedName>
</protein>
<proteinExistence type="predicted"/>
<feature type="region of interest" description="Disordered" evidence="1">
    <location>
        <begin position="1"/>
        <end position="36"/>
    </location>
</feature>
<evidence type="ECO:0000313" key="3">
    <source>
        <dbReference type="Proteomes" id="UP000815677"/>
    </source>
</evidence>
<name>A0ABQ0KW69_MYCCL</name>
<sequence length="192" mass="21063">MEIDSPLFPTDTPGGMSAASDPLRSPNPDVPGWKLPMPLVPTEDSLQEIAYQHRLRKAAKATRAWVDKQFDMELDAETSLPVEEPPTPSLETNDPTPILPSTPKNSPAIQTAVRPAHWQQPPRIIRVAGGTVVVPGRKSRCVAVRRNLSLPEITAIVDVAKMERKVRCVSCGRVFLGTKNLRDHLLGDPSQL</sequence>
<gene>
    <name evidence="2" type="ORF">MCHLO_00819</name>
</gene>
<reference evidence="2" key="1">
    <citation type="submission" date="2014-09" db="EMBL/GenBank/DDBJ databases">
        <title>Genome sequence of the luminous mushroom Mycena chlorophos for searching fungal bioluminescence genes.</title>
        <authorList>
            <person name="Tanaka Y."/>
            <person name="Kasuga D."/>
            <person name="Oba Y."/>
            <person name="Hase S."/>
            <person name="Sato K."/>
            <person name="Oba Y."/>
            <person name="Sakakibara Y."/>
        </authorList>
    </citation>
    <scope>NUCLEOTIDE SEQUENCE</scope>
</reference>
<evidence type="ECO:0000256" key="1">
    <source>
        <dbReference type="SAM" id="MobiDB-lite"/>
    </source>
</evidence>
<dbReference type="Proteomes" id="UP000815677">
    <property type="component" value="Unassembled WGS sequence"/>
</dbReference>
<keyword evidence="3" id="KW-1185">Reference proteome</keyword>
<evidence type="ECO:0000313" key="2">
    <source>
        <dbReference type="EMBL" id="GAT43126.1"/>
    </source>
</evidence>
<evidence type="ECO:0008006" key="4">
    <source>
        <dbReference type="Google" id="ProtNLM"/>
    </source>
</evidence>